<feature type="region of interest" description="Disordered" evidence="1">
    <location>
        <begin position="287"/>
        <end position="315"/>
    </location>
</feature>
<comment type="caution">
    <text evidence="3">The sequence shown here is derived from an EMBL/GenBank/DDBJ whole genome shotgun (WGS) entry which is preliminary data.</text>
</comment>
<evidence type="ECO:0000313" key="3">
    <source>
        <dbReference type="EMBL" id="MBC6679562.1"/>
    </source>
</evidence>
<evidence type="ECO:0000259" key="2">
    <source>
        <dbReference type="Pfam" id="PF08401"/>
    </source>
</evidence>
<dbReference type="InterPro" id="IPR013610">
    <property type="entry name" value="ArdC_N"/>
</dbReference>
<reference evidence="3" key="1">
    <citation type="submission" date="2020-08" db="EMBL/GenBank/DDBJ databases">
        <title>Genome public.</title>
        <authorList>
            <person name="Liu C."/>
            <person name="Sun Q."/>
        </authorList>
    </citation>
    <scope>NUCLEOTIDE SEQUENCE</scope>
    <source>
        <strain evidence="3">BX12</strain>
    </source>
</reference>
<keyword evidence="4" id="KW-1185">Reference proteome</keyword>
<dbReference type="EMBL" id="JACRYT010000005">
    <property type="protein sequence ID" value="MBC6679562.1"/>
    <property type="molecule type" value="Genomic_DNA"/>
</dbReference>
<dbReference type="Proteomes" id="UP000602647">
    <property type="component" value="Unassembled WGS sequence"/>
</dbReference>
<protein>
    <recommendedName>
        <fullName evidence="2">N-terminal domain-containing protein</fullName>
    </recommendedName>
</protein>
<sequence length="315" mass="36426">MQEREKKIKELLQKAEEGVQGVFESESFQSYLKIMAKFHDYSARNVQLIISQKPDASYVAGYQKWKKELKRIVKKGEKGIAIVAYTPQTRYDEVPKLNEEGRPVLDADGKLVYTLKKTIKPAFSIKYVFDISQTEGEPLPTLPDRLEGTVENYGQILESVKSLSNFKIEFQKIEGNAMGLCDLEEKRIVIDRDMSELQSISVLIHEIAHERLHGIAGRETIDRQTREVEAEATAYVVCEYLGLDTSEVAFPYIASWSKEKDTKTLYQSLDRIQKNAHEMICNYEEYMKGQEKEQDTEKAPEQKKKVRKRQNEVER</sequence>
<dbReference type="Gene3D" id="1.10.10.2910">
    <property type="match status" value="1"/>
</dbReference>
<gene>
    <name evidence="3" type="ORF">H9L42_06955</name>
</gene>
<evidence type="ECO:0000313" key="4">
    <source>
        <dbReference type="Proteomes" id="UP000602647"/>
    </source>
</evidence>
<organism evidence="3 4">
    <name type="scientific">Zhenpiania hominis</name>
    <dbReference type="NCBI Taxonomy" id="2763644"/>
    <lineage>
        <taxon>Bacteria</taxon>
        <taxon>Bacillati</taxon>
        <taxon>Bacillota</taxon>
        <taxon>Clostridia</taxon>
        <taxon>Peptostreptococcales</taxon>
        <taxon>Anaerovoracaceae</taxon>
        <taxon>Zhenpiania</taxon>
    </lineage>
</organism>
<dbReference type="GO" id="GO:0003697">
    <property type="term" value="F:single-stranded DNA binding"/>
    <property type="evidence" value="ECO:0007669"/>
    <property type="project" value="InterPro"/>
</dbReference>
<dbReference type="Pfam" id="PF08401">
    <property type="entry name" value="ArdcN"/>
    <property type="match status" value="1"/>
</dbReference>
<feature type="domain" description="N-terminal" evidence="2">
    <location>
        <begin position="5"/>
        <end position="102"/>
    </location>
</feature>
<accession>A0A923NLV5</accession>
<evidence type="ECO:0000256" key="1">
    <source>
        <dbReference type="SAM" id="MobiDB-lite"/>
    </source>
</evidence>
<name>A0A923NLV5_9FIRM</name>
<proteinExistence type="predicted"/>
<dbReference type="RefSeq" id="WP_187302667.1">
    <property type="nucleotide sequence ID" value="NZ_JACRYT010000005.1"/>
</dbReference>
<dbReference type="AlphaFoldDB" id="A0A923NLV5"/>